<name>A0AAD7UNH7_9STRA</name>
<organism evidence="2 3">
    <name type="scientific">Chrysophaeum taylorii</name>
    <dbReference type="NCBI Taxonomy" id="2483200"/>
    <lineage>
        <taxon>Eukaryota</taxon>
        <taxon>Sar</taxon>
        <taxon>Stramenopiles</taxon>
        <taxon>Ochrophyta</taxon>
        <taxon>Pelagophyceae</taxon>
        <taxon>Pelagomonadales</taxon>
        <taxon>Pelagomonadaceae</taxon>
        <taxon>Chrysophaeum</taxon>
    </lineage>
</organism>
<dbReference type="SUPFAM" id="SSF54001">
    <property type="entry name" value="Cysteine proteinases"/>
    <property type="match status" value="1"/>
</dbReference>
<feature type="domain" description="Transglutaminase-like" evidence="1">
    <location>
        <begin position="6"/>
        <end position="106"/>
    </location>
</feature>
<dbReference type="Gene3D" id="3.10.620.30">
    <property type="match status" value="1"/>
</dbReference>
<dbReference type="PANTHER" id="PTHR33490">
    <property type="entry name" value="BLR5614 PROTEIN-RELATED"/>
    <property type="match status" value="1"/>
</dbReference>
<proteinExistence type="predicted"/>
<dbReference type="InterPro" id="IPR038765">
    <property type="entry name" value="Papain-like_cys_pep_sf"/>
</dbReference>
<protein>
    <recommendedName>
        <fullName evidence="1">Transglutaminase-like domain-containing protein</fullName>
    </recommendedName>
</protein>
<dbReference type="EMBL" id="JAQMWT010000037">
    <property type="protein sequence ID" value="KAJ8613025.1"/>
    <property type="molecule type" value="Genomic_DNA"/>
</dbReference>
<evidence type="ECO:0000259" key="1">
    <source>
        <dbReference type="Pfam" id="PF01841"/>
    </source>
</evidence>
<accession>A0AAD7UNH7</accession>
<dbReference type="Proteomes" id="UP001230188">
    <property type="component" value="Unassembled WGS sequence"/>
</dbReference>
<dbReference type="InterPro" id="IPR002931">
    <property type="entry name" value="Transglutaminase-like"/>
</dbReference>
<gene>
    <name evidence="2" type="ORF">CTAYLR_004051</name>
</gene>
<sequence length="195" mass="20887">MSIVSIARSIAGDGTAVERAVRLHDFVRDIEFGFTYRFEAATPQETLQFGVGHCVPKAQLFCALLKTQGIEARVQLAEVGGRVLDGLLPAPPTVLHAWTDVRLGGECLSVDSYVVDTKLFASAKAKLRNEAGYDLCRFHSGSWAGFERGKLFGTATSDPAVADQPLIVFHWDCCAAVDKASPGCAVAPHASYADS</sequence>
<keyword evidence="3" id="KW-1185">Reference proteome</keyword>
<evidence type="ECO:0000313" key="2">
    <source>
        <dbReference type="EMBL" id="KAJ8613025.1"/>
    </source>
</evidence>
<dbReference type="Pfam" id="PF01841">
    <property type="entry name" value="Transglut_core"/>
    <property type="match status" value="1"/>
</dbReference>
<dbReference type="PANTHER" id="PTHR33490:SF3">
    <property type="entry name" value="CONSERVED INTEGRAL MEMBRANE PROTEIN"/>
    <property type="match status" value="1"/>
</dbReference>
<comment type="caution">
    <text evidence="2">The sequence shown here is derived from an EMBL/GenBank/DDBJ whole genome shotgun (WGS) entry which is preliminary data.</text>
</comment>
<dbReference type="AlphaFoldDB" id="A0AAD7UNH7"/>
<evidence type="ECO:0000313" key="3">
    <source>
        <dbReference type="Proteomes" id="UP001230188"/>
    </source>
</evidence>
<reference evidence="2" key="1">
    <citation type="submission" date="2023-01" db="EMBL/GenBank/DDBJ databases">
        <title>Metagenome sequencing of chrysophaentin producing Chrysophaeum taylorii.</title>
        <authorList>
            <person name="Davison J."/>
            <person name="Bewley C."/>
        </authorList>
    </citation>
    <scope>NUCLEOTIDE SEQUENCE</scope>
    <source>
        <strain evidence="2">NIES-1699</strain>
    </source>
</reference>